<dbReference type="InterPro" id="IPR050634">
    <property type="entry name" value="DNA_Topoisomerase_II"/>
</dbReference>
<keyword evidence="9" id="KW-0472">Membrane</keyword>
<evidence type="ECO:0000256" key="1">
    <source>
        <dbReference type="ARBA" id="ARBA00000185"/>
    </source>
</evidence>
<dbReference type="GO" id="GO:0003677">
    <property type="term" value="F:DNA binding"/>
    <property type="evidence" value="ECO:0007669"/>
    <property type="project" value="UniProtKB-KW"/>
</dbReference>
<evidence type="ECO:0000256" key="8">
    <source>
        <dbReference type="ARBA" id="ARBA00023235"/>
    </source>
</evidence>
<dbReference type="GO" id="GO:0003918">
    <property type="term" value="F:DNA topoisomerase type II (double strand cut, ATP-hydrolyzing) activity"/>
    <property type="evidence" value="ECO:0007669"/>
    <property type="project" value="UniProtKB-EC"/>
</dbReference>
<keyword evidence="6" id="KW-0799">Topoisomerase</keyword>
<dbReference type="GO" id="GO:0005524">
    <property type="term" value="F:ATP binding"/>
    <property type="evidence" value="ECO:0007669"/>
    <property type="project" value="UniProtKB-KW"/>
</dbReference>
<evidence type="ECO:0000256" key="3">
    <source>
        <dbReference type="ARBA" id="ARBA00012895"/>
    </source>
</evidence>
<gene>
    <name evidence="10" type="ORF">LC_TR11330_c3_g1_i1_g.39899</name>
</gene>
<dbReference type="SUPFAM" id="SSF56719">
    <property type="entry name" value="Type II DNA topoisomerase"/>
    <property type="match status" value="1"/>
</dbReference>
<keyword evidence="4" id="KW-0547">Nucleotide-binding</keyword>
<keyword evidence="7" id="KW-0238">DNA-binding</keyword>
<evidence type="ECO:0000313" key="10">
    <source>
        <dbReference type="EMBL" id="JAU31516.1"/>
    </source>
</evidence>
<dbReference type="PANTHER" id="PTHR10169:SF38">
    <property type="entry name" value="DNA TOPOISOMERASE 2"/>
    <property type="match status" value="1"/>
</dbReference>
<dbReference type="GO" id="GO:0006265">
    <property type="term" value="P:DNA topological change"/>
    <property type="evidence" value="ECO:0007669"/>
    <property type="project" value="InterPro"/>
</dbReference>
<reference evidence="10" key="1">
    <citation type="submission" date="2016-07" db="EMBL/GenBank/DDBJ databases">
        <title>De novo transcriptome assembly of four accessions of the metal hyperaccumulator plant Noccaea caerulescens.</title>
        <authorList>
            <person name="Blande D."/>
            <person name="Halimaa P."/>
            <person name="Tervahauta A.I."/>
            <person name="Aarts M.G."/>
            <person name="Karenlampi S.O."/>
        </authorList>
    </citation>
    <scope>NUCLEOTIDE SEQUENCE</scope>
</reference>
<organism evidence="10">
    <name type="scientific">Noccaea caerulescens</name>
    <name type="common">Alpine penny-cress</name>
    <name type="synonym">Thlaspi caerulescens</name>
    <dbReference type="NCBI Taxonomy" id="107243"/>
    <lineage>
        <taxon>Eukaryota</taxon>
        <taxon>Viridiplantae</taxon>
        <taxon>Streptophyta</taxon>
        <taxon>Embryophyta</taxon>
        <taxon>Tracheophyta</taxon>
        <taxon>Spermatophyta</taxon>
        <taxon>Magnoliopsida</taxon>
        <taxon>eudicotyledons</taxon>
        <taxon>Gunneridae</taxon>
        <taxon>Pentapetalae</taxon>
        <taxon>rosids</taxon>
        <taxon>malvids</taxon>
        <taxon>Brassicales</taxon>
        <taxon>Brassicaceae</taxon>
        <taxon>Coluteocarpeae</taxon>
        <taxon>Noccaea</taxon>
    </lineage>
</organism>
<dbReference type="GO" id="GO:0000712">
    <property type="term" value="P:resolution of meiotic recombination intermediates"/>
    <property type="evidence" value="ECO:0007669"/>
    <property type="project" value="TreeGrafter"/>
</dbReference>
<comment type="catalytic activity">
    <reaction evidence="1">
        <text>ATP-dependent breakage, passage and rejoining of double-stranded DNA.</text>
        <dbReference type="EC" id="5.6.2.2"/>
    </reaction>
</comment>
<feature type="transmembrane region" description="Helical" evidence="9">
    <location>
        <begin position="70"/>
        <end position="88"/>
    </location>
</feature>
<evidence type="ECO:0000256" key="2">
    <source>
        <dbReference type="ARBA" id="ARBA00001946"/>
    </source>
</evidence>
<dbReference type="InterPro" id="IPR013760">
    <property type="entry name" value="Topo_IIA-like_dom_sf"/>
</dbReference>
<keyword evidence="9" id="KW-1133">Transmembrane helix</keyword>
<dbReference type="Gene3D" id="3.30.1360.40">
    <property type="match status" value="1"/>
</dbReference>
<evidence type="ECO:0000256" key="9">
    <source>
        <dbReference type="SAM" id="Phobius"/>
    </source>
</evidence>
<evidence type="ECO:0000256" key="6">
    <source>
        <dbReference type="ARBA" id="ARBA00023029"/>
    </source>
</evidence>
<comment type="cofactor">
    <cofactor evidence="2">
        <name>Mg(2+)</name>
        <dbReference type="ChEBI" id="CHEBI:18420"/>
    </cofactor>
</comment>
<dbReference type="EMBL" id="GEVK01021316">
    <property type="protein sequence ID" value="JAU31516.1"/>
    <property type="molecule type" value="Transcribed_RNA"/>
</dbReference>
<dbReference type="GO" id="GO:0005634">
    <property type="term" value="C:nucleus"/>
    <property type="evidence" value="ECO:0007669"/>
    <property type="project" value="TreeGrafter"/>
</dbReference>
<dbReference type="GO" id="GO:0000819">
    <property type="term" value="P:sister chromatid segregation"/>
    <property type="evidence" value="ECO:0007669"/>
    <property type="project" value="TreeGrafter"/>
</dbReference>
<evidence type="ECO:0000256" key="7">
    <source>
        <dbReference type="ARBA" id="ARBA00023125"/>
    </source>
</evidence>
<sequence length="89" mass="10373">MTKEKMDEAEAIGFEELFKLSSTIQTDSMYLFDGNGQIKLFKTPEEIIEVLYNVRLGLYKQRKEAMLHYLRYRLAICSNILAFIMVRGG</sequence>
<evidence type="ECO:0000256" key="4">
    <source>
        <dbReference type="ARBA" id="ARBA00022741"/>
    </source>
</evidence>
<dbReference type="Gene3D" id="1.10.268.10">
    <property type="entry name" value="Topoisomerase, domain 3"/>
    <property type="match status" value="1"/>
</dbReference>
<keyword evidence="9" id="KW-0812">Transmembrane</keyword>
<keyword evidence="5" id="KW-0067">ATP-binding</keyword>
<keyword evidence="8 10" id="KW-0413">Isomerase</keyword>
<dbReference type="AlphaFoldDB" id="A0A1J3EQS3"/>
<dbReference type="Gene3D" id="3.90.199.10">
    <property type="entry name" value="Topoisomerase II, domain 5"/>
    <property type="match status" value="1"/>
</dbReference>
<proteinExistence type="predicted"/>
<accession>A0A1J3EQS3</accession>
<dbReference type="EC" id="5.6.2.2" evidence="3"/>
<dbReference type="InterPro" id="IPR013757">
    <property type="entry name" value="Topo_IIA_A_a_sf"/>
</dbReference>
<evidence type="ECO:0000256" key="5">
    <source>
        <dbReference type="ARBA" id="ARBA00022840"/>
    </source>
</evidence>
<dbReference type="InterPro" id="IPR013758">
    <property type="entry name" value="Topo_IIA_A/C_ab"/>
</dbReference>
<dbReference type="PANTHER" id="PTHR10169">
    <property type="entry name" value="DNA TOPOISOMERASE/GYRASE"/>
    <property type="match status" value="1"/>
</dbReference>
<name>A0A1J3EQS3_NOCCA</name>
<protein>
    <recommendedName>
        <fullName evidence="3">DNA topoisomerase (ATP-hydrolyzing)</fullName>
        <ecNumber evidence="3">5.6.2.2</ecNumber>
    </recommendedName>
</protein>